<gene>
    <name evidence="2" type="ORF">MARPO_0007s0035</name>
</gene>
<dbReference type="Gramene" id="Mp3g00380.1">
    <property type="protein sequence ID" value="Mp3g00380.1.cds1"/>
    <property type="gene ID" value="Mp3g00380"/>
</dbReference>
<feature type="region of interest" description="Disordered" evidence="1">
    <location>
        <begin position="54"/>
        <end position="76"/>
    </location>
</feature>
<keyword evidence="3" id="KW-1185">Reference proteome</keyword>
<reference evidence="3" key="1">
    <citation type="journal article" date="2017" name="Cell">
        <title>Insights into land plant evolution garnered from the Marchantia polymorpha genome.</title>
        <authorList>
            <person name="Bowman J.L."/>
            <person name="Kohchi T."/>
            <person name="Yamato K.T."/>
            <person name="Jenkins J."/>
            <person name="Shu S."/>
            <person name="Ishizaki K."/>
            <person name="Yamaoka S."/>
            <person name="Nishihama R."/>
            <person name="Nakamura Y."/>
            <person name="Berger F."/>
            <person name="Adam C."/>
            <person name="Aki S.S."/>
            <person name="Althoff F."/>
            <person name="Araki T."/>
            <person name="Arteaga-Vazquez M.A."/>
            <person name="Balasubrmanian S."/>
            <person name="Barry K."/>
            <person name="Bauer D."/>
            <person name="Boehm C.R."/>
            <person name="Briginshaw L."/>
            <person name="Caballero-Perez J."/>
            <person name="Catarino B."/>
            <person name="Chen F."/>
            <person name="Chiyoda S."/>
            <person name="Chovatia M."/>
            <person name="Davies K.M."/>
            <person name="Delmans M."/>
            <person name="Demura T."/>
            <person name="Dierschke T."/>
            <person name="Dolan L."/>
            <person name="Dorantes-Acosta A.E."/>
            <person name="Eklund D.M."/>
            <person name="Florent S.N."/>
            <person name="Flores-Sandoval E."/>
            <person name="Fujiyama A."/>
            <person name="Fukuzawa H."/>
            <person name="Galik B."/>
            <person name="Grimanelli D."/>
            <person name="Grimwood J."/>
            <person name="Grossniklaus U."/>
            <person name="Hamada T."/>
            <person name="Haseloff J."/>
            <person name="Hetherington A.J."/>
            <person name="Higo A."/>
            <person name="Hirakawa Y."/>
            <person name="Hundley H.N."/>
            <person name="Ikeda Y."/>
            <person name="Inoue K."/>
            <person name="Inoue S.I."/>
            <person name="Ishida S."/>
            <person name="Jia Q."/>
            <person name="Kakita M."/>
            <person name="Kanazawa T."/>
            <person name="Kawai Y."/>
            <person name="Kawashima T."/>
            <person name="Kennedy M."/>
            <person name="Kinose K."/>
            <person name="Kinoshita T."/>
            <person name="Kohara Y."/>
            <person name="Koide E."/>
            <person name="Komatsu K."/>
            <person name="Kopischke S."/>
            <person name="Kubo M."/>
            <person name="Kyozuka J."/>
            <person name="Lagercrantz U."/>
            <person name="Lin S.S."/>
            <person name="Lindquist E."/>
            <person name="Lipzen A.M."/>
            <person name="Lu C.W."/>
            <person name="De Luna E."/>
            <person name="Martienssen R.A."/>
            <person name="Minamino N."/>
            <person name="Mizutani M."/>
            <person name="Mizutani M."/>
            <person name="Mochizuki N."/>
            <person name="Monte I."/>
            <person name="Mosher R."/>
            <person name="Nagasaki H."/>
            <person name="Nakagami H."/>
            <person name="Naramoto S."/>
            <person name="Nishitani K."/>
            <person name="Ohtani M."/>
            <person name="Okamoto T."/>
            <person name="Okumura M."/>
            <person name="Phillips J."/>
            <person name="Pollak B."/>
            <person name="Reinders A."/>
            <person name="Rovekamp M."/>
            <person name="Sano R."/>
            <person name="Sawa S."/>
            <person name="Schmid M.W."/>
            <person name="Shirakawa M."/>
            <person name="Solano R."/>
            <person name="Spunde A."/>
            <person name="Suetsugu N."/>
            <person name="Sugano S."/>
            <person name="Sugiyama A."/>
            <person name="Sun R."/>
            <person name="Suzuki Y."/>
            <person name="Takenaka M."/>
            <person name="Takezawa D."/>
            <person name="Tomogane H."/>
            <person name="Tsuzuki M."/>
            <person name="Ueda T."/>
            <person name="Umeda M."/>
            <person name="Ward J.M."/>
            <person name="Watanabe Y."/>
            <person name="Yazaki K."/>
            <person name="Yokoyama R."/>
            <person name="Yoshitake Y."/>
            <person name="Yotsui I."/>
            <person name="Zachgo S."/>
            <person name="Schmutz J."/>
        </authorList>
    </citation>
    <scope>NUCLEOTIDE SEQUENCE [LARGE SCALE GENOMIC DNA]</scope>
    <source>
        <strain evidence="3">Tak-1</strain>
    </source>
</reference>
<dbReference type="EMBL" id="KZ772679">
    <property type="protein sequence ID" value="PTQ47580.1"/>
    <property type="molecule type" value="Genomic_DNA"/>
</dbReference>
<protein>
    <submittedName>
        <fullName evidence="2">Uncharacterized protein</fullName>
    </submittedName>
</protein>
<evidence type="ECO:0000313" key="2">
    <source>
        <dbReference type="EMBL" id="PTQ47580.1"/>
    </source>
</evidence>
<accession>A0A2R6XN86</accession>
<dbReference type="Proteomes" id="UP000244005">
    <property type="component" value="Unassembled WGS sequence"/>
</dbReference>
<evidence type="ECO:0000256" key="1">
    <source>
        <dbReference type="SAM" id="MobiDB-lite"/>
    </source>
</evidence>
<evidence type="ECO:0000313" key="3">
    <source>
        <dbReference type="Proteomes" id="UP000244005"/>
    </source>
</evidence>
<sequence length="76" mass="8105">MCVAHDTARKSLAPCMTQAPGAGWHLPPASIISLPEPRNDRARASFKCPRTTCGSSRTFPIRPKPATGNQSSGCVR</sequence>
<feature type="compositionally biased region" description="Polar residues" evidence="1">
    <location>
        <begin position="67"/>
        <end position="76"/>
    </location>
</feature>
<proteinExistence type="predicted"/>
<organism evidence="2 3">
    <name type="scientific">Marchantia polymorpha</name>
    <name type="common">Common liverwort</name>
    <name type="synonym">Marchantia aquatica</name>
    <dbReference type="NCBI Taxonomy" id="3197"/>
    <lineage>
        <taxon>Eukaryota</taxon>
        <taxon>Viridiplantae</taxon>
        <taxon>Streptophyta</taxon>
        <taxon>Embryophyta</taxon>
        <taxon>Marchantiophyta</taxon>
        <taxon>Marchantiopsida</taxon>
        <taxon>Marchantiidae</taxon>
        <taxon>Marchantiales</taxon>
        <taxon>Marchantiaceae</taxon>
        <taxon>Marchantia</taxon>
    </lineage>
</organism>
<dbReference type="AlphaFoldDB" id="A0A2R6XN86"/>
<name>A0A2R6XN86_MARPO</name>